<dbReference type="PANTHER" id="PTHR19288:SF90">
    <property type="entry name" value="OS08G0542600 PROTEIN"/>
    <property type="match status" value="1"/>
</dbReference>
<reference evidence="1" key="1">
    <citation type="submission" date="2018-06" db="EMBL/GenBank/DDBJ databases">
        <authorList>
            <person name="Zhirakovskaya E."/>
        </authorList>
    </citation>
    <scope>NUCLEOTIDE SEQUENCE</scope>
</reference>
<dbReference type="PANTHER" id="PTHR19288">
    <property type="entry name" value="4-NITROPHENYLPHOSPHATASE-RELATED"/>
    <property type="match status" value="1"/>
</dbReference>
<sequence>MPDTLASTPSNPQNRFVASTGRELSNQFQIWLCDVWGVVHNGEKAHQVACDALQKHRENGGIVILITNAPRPCHAVVKQLDGLQVPHACYDAIVTSGDVTRELVAAYSGGKVFFLGPERDAPLREGLAVEWSGIHDADAVLCTGLYNDKTDHPEDYDSTLREILDRNLKMICANPDVIVQFGNRLLPCAGALAARYSDMGGTVEMAGKPFPPIYELSIERAAEISGRGVDRKSILAIGDGMQTDITGGRDNNLAVAFITGGIHDEEIGRDGSTQDMADIARKAVKGVQIAGAMRVLEW</sequence>
<dbReference type="AlphaFoldDB" id="A0A3B0R9Z7"/>
<dbReference type="GO" id="GO:0005737">
    <property type="term" value="C:cytoplasm"/>
    <property type="evidence" value="ECO:0007669"/>
    <property type="project" value="TreeGrafter"/>
</dbReference>
<dbReference type="CDD" id="cd07525">
    <property type="entry name" value="HAD_like"/>
    <property type="match status" value="1"/>
</dbReference>
<dbReference type="Pfam" id="PF13242">
    <property type="entry name" value="Hydrolase_like"/>
    <property type="match status" value="1"/>
</dbReference>
<dbReference type="InterPro" id="IPR006356">
    <property type="entry name" value="HAD-SF_hydro_IIA_hyp3"/>
</dbReference>
<organism evidence="1">
    <name type="scientific">hydrothermal vent metagenome</name>
    <dbReference type="NCBI Taxonomy" id="652676"/>
    <lineage>
        <taxon>unclassified sequences</taxon>
        <taxon>metagenomes</taxon>
        <taxon>ecological metagenomes</taxon>
    </lineage>
</organism>
<dbReference type="InterPro" id="IPR023214">
    <property type="entry name" value="HAD_sf"/>
</dbReference>
<dbReference type="InterPro" id="IPR006357">
    <property type="entry name" value="HAD-SF_hydro_IIA"/>
</dbReference>
<protein>
    <submittedName>
        <fullName evidence="1">HAD superfamily protein involved in N-acetyl-glucosamine catabolism</fullName>
    </submittedName>
</protein>
<dbReference type="EMBL" id="UOEC01000042">
    <property type="protein sequence ID" value="VAV88317.1"/>
    <property type="molecule type" value="Genomic_DNA"/>
</dbReference>
<name>A0A3B0R9Z7_9ZZZZ</name>
<dbReference type="Gene3D" id="3.40.50.1000">
    <property type="entry name" value="HAD superfamily/HAD-like"/>
    <property type="match status" value="2"/>
</dbReference>
<gene>
    <name evidence="1" type="ORF">MNBD_ALPHA08-2003</name>
</gene>
<dbReference type="InterPro" id="IPR036412">
    <property type="entry name" value="HAD-like_sf"/>
</dbReference>
<dbReference type="NCBIfam" id="TIGR01460">
    <property type="entry name" value="HAD-SF-IIA"/>
    <property type="match status" value="1"/>
</dbReference>
<evidence type="ECO:0000313" key="1">
    <source>
        <dbReference type="EMBL" id="VAV88317.1"/>
    </source>
</evidence>
<dbReference type="Pfam" id="PF13344">
    <property type="entry name" value="Hydrolase_6"/>
    <property type="match status" value="1"/>
</dbReference>
<accession>A0A3B0R9Z7</accession>
<dbReference type="NCBIfam" id="TIGR01459">
    <property type="entry name" value="HAD-SF-IIA-hyp4"/>
    <property type="match status" value="1"/>
</dbReference>
<proteinExistence type="predicted"/>
<dbReference type="SUPFAM" id="SSF56784">
    <property type="entry name" value="HAD-like"/>
    <property type="match status" value="1"/>
</dbReference>
<dbReference type="GO" id="GO:0016791">
    <property type="term" value="F:phosphatase activity"/>
    <property type="evidence" value="ECO:0007669"/>
    <property type="project" value="TreeGrafter"/>
</dbReference>